<dbReference type="Xenbase" id="XB-GENE-29092823">
    <property type="gene designation" value="LOC116407615"/>
</dbReference>
<organism evidence="4 5">
    <name type="scientific">Xenopus tropicalis</name>
    <name type="common">Western clawed frog</name>
    <name type="synonym">Silurana tropicalis</name>
    <dbReference type="NCBI Taxonomy" id="8364"/>
    <lineage>
        <taxon>Eukaryota</taxon>
        <taxon>Metazoa</taxon>
        <taxon>Chordata</taxon>
        <taxon>Craniata</taxon>
        <taxon>Vertebrata</taxon>
        <taxon>Euteleostomi</taxon>
        <taxon>Amphibia</taxon>
        <taxon>Batrachia</taxon>
        <taxon>Anura</taxon>
        <taxon>Pipoidea</taxon>
        <taxon>Pipidae</taxon>
        <taxon>Xenopodinae</taxon>
        <taxon>Xenopus</taxon>
        <taxon>Silurana</taxon>
    </lineage>
</organism>
<dbReference type="PROSITE" id="PS50158">
    <property type="entry name" value="ZF_CCHC"/>
    <property type="match status" value="1"/>
</dbReference>
<keyword evidence="4" id="KW-1185">Reference proteome</keyword>
<dbReference type="InterPro" id="IPR036875">
    <property type="entry name" value="Znf_CCHC_sf"/>
</dbReference>
<dbReference type="GO" id="GO:0003723">
    <property type="term" value="F:RNA binding"/>
    <property type="evidence" value="ECO:0007669"/>
    <property type="project" value="InterPro"/>
</dbReference>
<dbReference type="PANTHER" id="PTHR22639:SF6">
    <property type="entry name" value="ZINC FINGER CCHC DOMAIN-CONTAINING PROTEIN 3-LIKE"/>
    <property type="match status" value="1"/>
</dbReference>
<name>A0A8J1IWK3_XENTR</name>
<protein>
    <submittedName>
        <fullName evidence="5">Zinc finger CCHC domain-containing protein 3-like</fullName>
    </submittedName>
</protein>
<evidence type="ECO:0000313" key="4">
    <source>
        <dbReference type="Proteomes" id="UP000008143"/>
    </source>
</evidence>
<dbReference type="RefSeq" id="XP_031749150.1">
    <property type="nucleotide sequence ID" value="XM_031893290.1"/>
</dbReference>
<dbReference type="InterPro" id="IPR001878">
    <property type="entry name" value="Znf_CCHC"/>
</dbReference>
<evidence type="ECO:0000256" key="1">
    <source>
        <dbReference type="PROSITE-ProRule" id="PRU00047"/>
    </source>
</evidence>
<evidence type="ECO:0000259" key="3">
    <source>
        <dbReference type="PROSITE" id="PS50158"/>
    </source>
</evidence>
<feature type="compositionally biased region" description="Polar residues" evidence="2">
    <location>
        <begin position="297"/>
        <end position="312"/>
    </location>
</feature>
<dbReference type="InterPro" id="IPR057810">
    <property type="entry name" value="RBD_ZCCHC3_1st"/>
</dbReference>
<dbReference type="GeneID" id="116407615"/>
<dbReference type="InterPro" id="IPR042509">
    <property type="entry name" value="ZCCHC3"/>
</dbReference>
<dbReference type="GO" id="GO:0003690">
    <property type="term" value="F:double-stranded DNA binding"/>
    <property type="evidence" value="ECO:0007669"/>
    <property type="project" value="InterPro"/>
</dbReference>
<dbReference type="PANTHER" id="PTHR22639">
    <property type="entry name" value="GAG-RELATED PROTEIN"/>
    <property type="match status" value="1"/>
</dbReference>
<evidence type="ECO:0000256" key="2">
    <source>
        <dbReference type="SAM" id="MobiDB-lite"/>
    </source>
</evidence>
<feature type="domain" description="CCHC-type" evidence="3">
    <location>
        <begin position="198"/>
        <end position="211"/>
    </location>
</feature>
<dbReference type="OrthoDB" id="8952792at2759"/>
<keyword evidence="1" id="KW-0863">Zinc-finger</keyword>
<evidence type="ECO:0000313" key="6">
    <source>
        <dbReference type="Xenbase" id="XB-GENE-29092823"/>
    </source>
</evidence>
<reference evidence="5" key="1">
    <citation type="submission" date="2025-08" db="UniProtKB">
        <authorList>
            <consortium name="RefSeq"/>
        </authorList>
    </citation>
    <scope>IDENTIFICATION</scope>
    <source>
        <strain evidence="5">Nigerian</strain>
        <tissue evidence="5">Liver and blood</tissue>
    </source>
</reference>
<keyword evidence="1" id="KW-0479">Metal-binding</keyword>
<dbReference type="InterPro" id="IPR057811">
    <property type="entry name" value="RBD_ZCCHC3_2nd"/>
</dbReference>
<gene>
    <name evidence="5 6" type="primary">LOC116407615</name>
</gene>
<dbReference type="AlphaFoldDB" id="A0A8J1IWK3"/>
<proteinExistence type="predicted"/>
<dbReference type="Gene3D" id="4.10.60.10">
    <property type="entry name" value="Zinc finger, CCHC-type"/>
    <property type="match status" value="1"/>
</dbReference>
<dbReference type="SMART" id="SM00343">
    <property type="entry name" value="ZnF_C2HC"/>
    <property type="match status" value="3"/>
</dbReference>
<dbReference type="Pfam" id="PF23058">
    <property type="entry name" value="RBD_ZCCHC3_2nd"/>
    <property type="match status" value="1"/>
</dbReference>
<feature type="region of interest" description="Disordered" evidence="2">
    <location>
        <begin position="259"/>
        <end position="312"/>
    </location>
</feature>
<dbReference type="GO" id="GO:0008270">
    <property type="term" value="F:zinc ion binding"/>
    <property type="evidence" value="ECO:0007669"/>
    <property type="project" value="UniProtKB-KW"/>
</dbReference>
<evidence type="ECO:0000313" key="5">
    <source>
        <dbReference type="RefSeq" id="XP_031749150.1"/>
    </source>
</evidence>
<dbReference type="Proteomes" id="UP000008143">
    <property type="component" value="Chromosome 9"/>
</dbReference>
<dbReference type="AGR" id="Xenbase:XB-GENE-29092823"/>
<dbReference type="KEGG" id="xtr:116407615"/>
<dbReference type="SUPFAM" id="SSF57756">
    <property type="entry name" value="Retrovirus zinc finger-like domains"/>
    <property type="match status" value="1"/>
</dbReference>
<keyword evidence="1" id="KW-0862">Zinc</keyword>
<dbReference type="GO" id="GO:0002218">
    <property type="term" value="P:activation of innate immune response"/>
    <property type="evidence" value="ECO:0007669"/>
    <property type="project" value="InterPro"/>
</dbReference>
<dbReference type="Pfam" id="PF23057">
    <property type="entry name" value="RBD_ZCCHC3_1st"/>
    <property type="match status" value="1"/>
</dbReference>
<accession>A0A8J1IWK3</accession>
<sequence length="371" mass="42259">MAATDGESIPVFIRVKNSVRILAADLLNAEKGLAYIVQVILEELGRVSRREILAIQDYPRKGVYDVTFEGEGVYRSFLSILGENLADPRLSGFKVVPHFAEEEVFLIVKSYSPFVPLKEIETVIGRYCKKLVFVGKVLNELGIWTSKYRFKAVFEKGTFPPARFRLGTVNIDCFFKGMPEFCRRCRQYGHVSEGCTACQNCGKTGHEVMNCVLPKKCNFCLQEGHLYVRCPQRKVEPVEVSADLGELFVPVDLTPRSSGEEALAVTESQEGPAVKRKKEEEKKEKKKKPEKPEKQDVSSGMESSSSTNVPSPTRGQRLFKFYDCRSDRILQEALSDWPYKEEYEEMVETCIRDQPADMVRFRLLNYISQLK</sequence>